<feature type="transmembrane region" description="Helical" evidence="1">
    <location>
        <begin position="178"/>
        <end position="201"/>
    </location>
</feature>
<dbReference type="EMBL" id="LORN02000003">
    <property type="protein sequence ID" value="PNN30203.1"/>
    <property type="molecule type" value="Genomic_DNA"/>
</dbReference>
<feature type="transmembrane region" description="Helical" evidence="1">
    <location>
        <begin position="80"/>
        <end position="103"/>
    </location>
</feature>
<feature type="transmembrane region" description="Helical" evidence="1">
    <location>
        <begin position="115"/>
        <end position="142"/>
    </location>
</feature>
<evidence type="ECO:0000256" key="1">
    <source>
        <dbReference type="SAM" id="Phobius"/>
    </source>
</evidence>
<dbReference type="Pfam" id="PF07907">
    <property type="entry name" value="YibE_F"/>
    <property type="match status" value="1"/>
</dbReference>
<comment type="caution">
    <text evidence="3">The sequence shown here is derived from an EMBL/GenBank/DDBJ whole genome shotgun (WGS) entry which is preliminary data.</text>
</comment>
<name>A0A2K0AYY5_STAHA</name>
<feature type="transmembrane region" description="Helical" evidence="1">
    <location>
        <begin position="35"/>
        <end position="68"/>
    </location>
</feature>
<evidence type="ECO:0000313" key="4">
    <source>
        <dbReference type="Proteomes" id="UP000053523"/>
    </source>
</evidence>
<dbReference type="PANTHER" id="PTHR41771:SF1">
    <property type="entry name" value="MEMBRANE PROTEIN"/>
    <property type="match status" value="1"/>
</dbReference>
<evidence type="ECO:0000313" key="2">
    <source>
        <dbReference type="EMBL" id="PNN20122.1"/>
    </source>
</evidence>
<protein>
    <submittedName>
        <fullName evidence="3">YibE/F-like protein</fullName>
    </submittedName>
</protein>
<dbReference type="AlphaFoldDB" id="A0A2K0AYY5"/>
<organism evidence="3 4">
    <name type="scientific">Staphylococcus haemolyticus</name>
    <dbReference type="NCBI Taxonomy" id="1283"/>
    <lineage>
        <taxon>Bacteria</taxon>
        <taxon>Bacillati</taxon>
        <taxon>Bacillota</taxon>
        <taxon>Bacilli</taxon>
        <taxon>Bacillales</taxon>
        <taxon>Staphylococcaceae</taxon>
        <taxon>Staphylococcus</taxon>
    </lineage>
</organism>
<dbReference type="Proteomes" id="UP000053523">
    <property type="component" value="Unassembled WGS sequence"/>
</dbReference>
<dbReference type="EMBL" id="LORN02000015">
    <property type="protein sequence ID" value="PNN20122.1"/>
    <property type="molecule type" value="Genomic_DNA"/>
</dbReference>
<keyword evidence="1" id="KW-0812">Transmembrane</keyword>
<reference evidence="3 4" key="1">
    <citation type="submission" date="2017-12" db="EMBL/GenBank/DDBJ databases">
        <title>FDA dAtabase for Regulatory Grade micrObial Sequences (FDA-ARGOS): Supporting development and validation of Infectious Disease Dx tests.</title>
        <authorList>
            <person name="Hoffmann M."/>
            <person name="Allard M."/>
            <person name="Evans P."/>
            <person name="Brown E."/>
            <person name="Tallon L."/>
            <person name="Sadzewicz L."/>
            <person name="Sengamalay N."/>
            <person name="Ott S."/>
            <person name="Godinez A."/>
            <person name="Nagaraj S."/>
            <person name="Vavikolanu K."/>
            <person name="Aluvathingal J."/>
            <person name="Nadendla S."/>
            <person name="Sichtig H."/>
        </authorList>
    </citation>
    <scope>NUCLEOTIDE SEQUENCE [LARGE SCALE GENOMIC DNA]</scope>
    <source>
        <strain evidence="3 4">FDAARGOS_148</strain>
    </source>
</reference>
<dbReference type="RefSeq" id="WP_053026868.1">
    <property type="nucleotide sequence ID" value="NZ_CAJCGD010000008.1"/>
</dbReference>
<dbReference type="PANTHER" id="PTHR41771">
    <property type="entry name" value="MEMBRANE PROTEIN-RELATED"/>
    <property type="match status" value="1"/>
</dbReference>
<sequence>MNAVVLLALILLILMLIFGGKKGLISYLTLFLNFIILLISIVFILFGTPIYLVSLVFCIVIAACNLFILNSYNIKTKAAFIATIITTILLIVGIYLSISIGHLQGFTTEQQDETYIFSMNIGIDMVQFSVFTVILAVIAAVIDLTITISSPMYELNETNPTLSRKALFQSGMRVGREILATSANTIYLAYFGGQLTLFFWFFQLHYSFGHIINSKIFAQEFISILLGGIAVAISIPITAWITALLIKHPKFNQKHSEISSQSTDQNFKN</sequence>
<dbReference type="InterPro" id="IPR014564">
    <property type="entry name" value="UCP031503_TM"/>
</dbReference>
<dbReference type="InterPro" id="IPR012507">
    <property type="entry name" value="YibE_F"/>
</dbReference>
<proteinExistence type="predicted"/>
<feature type="transmembrane region" description="Helical" evidence="1">
    <location>
        <begin position="221"/>
        <end position="246"/>
    </location>
</feature>
<keyword evidence="1" id="KW-1133">Transmembrane helix</keyword>
<dbReference type="PIRSF" id="PIRSF031503">
    <property type="entry name" value="UCP031503_mp"/>
    <property type="match status" value="1"/>
</dbReference>
<keyword evidence="1" id="KW-0472">Membrane</keyword>
<accession>A0A2K0AYY5</accession>
<evidence type="ECO:0000313" key="3">
    <source>
        <dbReference type="EMBL" id="PNN30203.1"/>
    </source>
</evidence>
<gene>
    <name evidence="3" type="ORF">AL503_000340</name>
    <name evidence="2" type="ORF">AL503_004505</name>
</gene>